<dbReference type="AlphaFoldDB" id="A0A7G7BJL9"/>
<accession>A0A7G7BJL9</accession>
<evidence type="ECO:0000256" key="1">
    <source>
        <dbReference type="SAM" id="Phobius"/>
    </source>
</evidence>
<keyword evidence="1" id="KW-0472">Membrane</keyword>
<dbReference type="EMBL" id="CP045702">
    <property type="protein sequence ID" value="QNE75534.1"/>
    <property type="molecule type" value="Genomic_DNA"/>
</dbReference>
<keyword evidence="1" id="KW-1133">Transmembrane helix</keyword>
<feature type="transmembrane region" description="Helical" evidence="1">
    <location>
        <begin position="173"/>
        <end position="194"/>
    </location>
</feature>
<reference evidence="3" key="1">
    <citation type="submission" date="2019-10" db="EMBL/GenBank/DDBJ databases">
        <title>Antimicrobial potential of Antarctic Bacteria.</title>
        <authorList>
            <person name="Benaud N."/>
            <person name="Edwards R.J."/>
            <person name="Ferrari B.C."/>
        </authorList>
    </citation>
    <scope>NUCLEOTIDE SEQUENCE [LARGE SCALE GENOMIC DNA]</scope>
    <source>
        <strain evidence="3">NBSH44</strain>
    </source>
</reference>
<gene>
    <name evidence="2" type="ORF">F0344_13675</name>
</gene>
<protein>
    <submittedName>
        <fullName evidence="2">Uncharacterized protein</fullName>
    </submittedName>
</protein>
<evidence type="ECO:0000313" key="3">
    <source>
        <dbReference type="Proteomes" id="UP000515307"/>
    </source>
</evidence>
<organism evidence="2 3">
    <name type="scientific">Streptomyces finlayi</name>
    <dbReference type="NCBI Taxonomy" id="67296"/>
    <lineage>
        <taxon>Bacteria</taxon>
        <taxon>Bacillati</taxon>
        <taxon>Actinomycetota</taxon>
        <taxon>Actinomycetes</taxon>
        <taxon>Kitasatosporales</taxon>
        <taxon>Streptomycetaceae</taxon>
        <taxon>Streptomyces</taxon>
    </lineage>
</organism>
<dbReference type="KEGG" id="sfiy:F0344_13675"/>
<evidence type="ECO:0000313" key="2">
    <source>
        <dbReference type="EMBL" id="QNE75534.1"/>
    </source>
</evidence>
<name>A0A7G7BJL9_9ACTN</name>
<proteinExistence type="predicted"/>
<feature type="transmembrane region" description="Helical" evidence="1">
    <location>
        <begin position="137"/>
        <end position="161"/>
    </location>
</feature>
<keyword evidence="3" id="KW-1185">Reference proteome</keyword>
<dbReference type="RefSeq" id="WP_185299056.1">
    <property type="nucleotide sequence ID" value="NZ_CP045702.1"/>
</dbReference>
<feature type="transmembrane region" description="Helical" evidence="1">
    <location>
        <begin position="46"/>
        <end position="68"/>
    </location>
</feature>
<feature type="transmembrane region" description="Helical" evidence="1">
    <location>
        <begin position="80"/>
        <end position="105"/>
    </location>
</feature>
<dbReference type="Proteomes" id="UP000515307">
    <property type="component" value="Chromosome"/>
</dbReference>
<keyword evidence="1" id="KW-0812">Transmembrane</keyword>
<sequence length="223" mass="23926">MSRRSPLPPPPPPVELRSWPDRQAMLADRAVVLGELVRIHVGHAGLAMLWLWGMLAALGWSFVGGAIVSFEEPSDPFAGMLGLVGLVLGACLLVPPVTFVAVGLARDRQVRRLLLQWGALDRDPAGDPRLRVPGVSLLWMLTSFALCALGLYVCVVVPAGAEAGEETYGEVSLFMGLGLICWLTGLIGVVKAFAHRRWVLRVLVGTHAREPVRDASGADRPAS</sequence>